<dbReference type="InterPro" id="IPR029526">
    <property type="entry name" value="PGBD"/>
</dbReference>
<feature type="region of interest" description="Disordered" evidence="1">
    <location>
        <begin position="16"/>
        <end position="52"/>
    </location>
</feature>
<feature type="compositionally biased region" description="Polar residues" evidence="1">
    <location>
        <begin position="93"/>
        <end position="107"/>
    </location>
</feature>
<feature type="region of interest" description="Disordered" evidence="1">
    <location>
        <begin position="324"/>
        <end position="383"/>
    </location>
</feature>
<organism evidence="4 5">
    <name type="scientific">Spodoptera exigua</name>
    <name type="common">Beet armyworm</name>
    <name type="synonym">Noctua fulgens</name>
    <dbReference type="NCBI Taxonomy" id="7107"/>
    <lineage>
        <taxon>Eukaryota</taxon>
        <taxon>Metazoa</taxon>
        <taxon>Ecdysozoa</taxon>
        <taxon>Arthropoda</taxon>
        <taxon>Hexapoda</taxon>
        <taxon>Insecta</taxon>
        <taxon>Pterygota</taxon>
        <taxon>Neoptera</taxon>
        <taxon>Endopterygota</taxon>
        <taxon>Lepidoptera</taxon>
        <taxon>Glossata</taxon>
        <taxon>Ditrysia</taxon>
        <taxon>Noctuoidea</taxon>
        <taxon>Noctuidae</taxon>
        <taxon>Amphipyrinae</taxon>
        <taxon>Spodoptera</taxon>
    </lineage>
</organism>
<feature type="region of interest" description="Disordered" evidence="1">
    <location>
        <begin position="600"/>
        <end position="619"/>
    </location>
</feature>
<dbReference type="PANTHER" id="PTHR46599">
    <property type="entry name" value="PIGGYBAC TRANSPOSABLE ELEMENT-DERIVED PROTEIN 4"/>
    <property type="match status" value="1"/>
</dbReference>
<dbReference type="InterPro" id="IPR004210">
    <property type="entry name" value="BESS_motif"/>
</dbReference>
<sequence>MNRAARKRPHRVLLEEDITSMLQDDDDSEDGLDFDDDSLADPDFSPELETFEDNTSILDIDVDSIIETLESNHESSVPSPPSAETASHGPLPSSAQSNQSNKTATKPTKLNLRWKKKSLQVNSEQLRFKGNMNLGTELLELETPIQFFFYLFPQELIKMISEETNLYQVQNDPNSTFRVTEMDIRQFMGVVYLMSLIRLPRVTNHWNPILGTPIIQDTMPLNKFEKVRQTLHFNDNSKNLPRNDPGYDRIFKIRPVVESLNAAHKKVPLEEHLFPTAKKLWKNLRDNHRHSLNKVKSSRSGQAVSTENTWKYAQLMEFLLPHMKNRPTSGNYKQSTGLPNTESSSNRQTSENRSIIDLNADDSTQSSNENINNLGSDSNQNINVEQDANVSRTKRKSQVDDYDIQSVIDDIDKSYKERTEERNKRRQAELEKEKDKHPLNLFFESMCETTKRLPEWLQRSIKKQIFNIVLQAEDTYENCQLRDEHYPHYSSLEHIPQNIQPHTSQNAPQECIPQNIQPHTSQNAPQEYIPQNIQPHTSQNAPQECIPQNIQPHTSQNAPQEYIPQNIQPHTSQNAPQEYIPQNIQPHTSQNAPQEYIPQNIQPHTSQNAPQEYIPQNTL</sequence>
<comment type="caution">
    <text evidence="4">The sequence shown here is derived from an EMBL/GenBank/DDBJ whole genome shotgun (WGS) entry which is preliminary data.</text>
</comment>
<evidence type="ECO:0000313" key="4">
    <source>
        <dbReference type="EMBL" id="KAH9628691.1"/>
    </source>
</evidence>
<dbReference type="EMBL" id="JACEFF010000898">
    <property type="protein sequence ID" value="KAH9628691.1"/>
    <property type="molecule type" value="Genomic_DNA"/>
</dbReference>
<gene>
    <name evidence="4" type="ORF">HF086_008632</name>
</gene>
<reference evidence="4" key="1">
    <citation type="journal article" date="2021" name="G3 (Bethesda)">
        <title>Genome and transcriptome analysis of the beet armyworm Spodoptera exigua reveals targets for pest control. .</title>
        <authorList>
            <person name="Simon S."/>
            <person name="Breeschoten T."/>
            <person name="Jansen H.J."/>
            <person name="Dirks R.P."/>
            <person name="Schranz M.E."/>
            <person name="Ros V.I.D."/>
        </authorList>
    </citation>
    <scope>NUCLEOTIDE SEQUENCE</scope>
    <source>
        <strain evidence="4">TB_SE_WUR_2020</strain>
    </source>
</reference>
<feature type="domain" description="BESS" evidence="2">
    <location>
        <begin position="440"/>
        <end position="470"/>
    </location>
</feature>
<dbReference type="Pfam" id="PF02944">
    <property type="entry name" value="BESS"/>
    <property type="match status" value="1"/>
</dbReference>
<evidence type="ECO:0000313" key="5">
    <source>
        <dbReference type="Proteomes" id="UP000814243"/>
    </source>
</evidence>
<proteinExistence type="predicted"/>
<feature type="region of interest" description="Disordered" evidence="1">
    <location>
        <begin position="499"/>
        <end position="557"/>
    </location>
</feature>
<dbReference type="Proteomes" id="UP000814243">
    <property type="component" value="Unassembled WGS sequence"/>
</dbReference>
<feature type="region of interest" description="Disordered" evidence="1">
    <location>
        <begin position="71"/>
        <end position="107"/>
    </location>
</feature>
<dbReference type="PANTHER" id="PTHR46599:SF3">
    <property type="entry name" value="PIGGYBAC TRANSPOSABLE ELEMENT-DERIVED PROTEIN 4"/>
    <property type="match status" value="1"/>
</dbReference>
<evidence type="ECO:0000259" key="3">
    <source>
        <dbReference type="Pfam" id="PF13843"/>
    </source>
</evidence>
<dbReference type="GO" id="GO:0003677">
    <property type="term" value="F:DNA binding"/>
    <property type="evidence" value="ECO:0007669"/>
    <property type="project" value="InterPro"/>
</dbReference>
<evidence type="ECO:0008006" key="6">
    <source>
        <dbReference type="Google" id="ProtNLM"/>
    </source>
</evidence>
<dbReference type="AlphaFoldDB" id="A0A922M1Q5"/>
<feature type="compositionally biased region" description="Polar residues" evidence="1">
    <location>
        <begin position="361"/>
        <end position="383"/>
    </location>
</feature>
<protein>
    <recommendedName>
        <fullName evidence="6">PiggyBac transposable element-derived protein domain-containing protein</fullName>
    </recommendedName>
</protein>
<accession>A0A922M1Q5</accession>
<feature type="compositionally biased region" description="Polar residues" evidence="1">
    <location>
        <begin position="326"/>
        <end position="353"/>
    </location>
</feature>
<feature type="domain" description="PiggyBac transposable element-derived protein" evidence="3">
    <location>
        <begin position="143"/>
        <end position="267"/>
    </location>
</feature>
<dbReference type="Pfam" id="PF13843">
    <property type="entry name" value="DDE_Tnp_1_7"/>
    <property type="match status" value="1"/>
</dbReference>
<name>A0A922M1Q5_SPOEX</name>
<evidence type="ECO:0000256" key="1">
    <source>
        <dbReference type="SAM" id="MobiDB-lite"/>
    </source>
</evidence>
<evidence type="ECO:0000259" key="2">
    <source>
        <dbReference type="Pfam" id="PF02944"/>
    </source>
</evidence>
<feature type="compositionally biased region" description="Polar residues" evidence="1">
    <location>
        <begin position="74"/>
        <end position="85"/>
    </location>
</feature>